<feature type="compositionally biased region" description="Basic and acidic residues" evidence="1">
    <location>
        <begin position="363"/>
        <end position="373"/>
    </location>
</feature>
<proteinExistence type="predicted"/>
<protein>
    <submittedName>
        <fullName evidence="2">Uncharacterized protein</fullName>
    </submittedName>
</protein>
<dbReference type="EMBL" id="ML996155">
    <property type="protein sequence ID" value="KAF2733852.1"/>
    <property type="molecule type" value="Genomic_DNA"/>
</dbReference>
<feature type="compositionally biased region" description="Basic and acidic residues" evidence="1">
    <location>
        <begin position="180"/>
        <end position="192"/>
    </location>
</feature>
<feature type="compositionally biased region" description="Low complexity" evidence="1">
    <location>
        <begin position="153"/>
        <end position="170"/>
    </location>
</feature>
<gene>
    <name evidence="2" type="ORF">EJ04DRAFT_604165</name>
</gene>
<sequence>MSSLTAAEREAIMDSVHNPALMDPERHANYHLREDRSESWPSNDSSSASELDLPRPGSAAPVPPASSSAAAAAAASSSSSPSPPSSPSSPPRDCRFERTKRRTTALTLPGLAVPPDPQTADDDSSPSPPPVRIPPRSGTLHALLRGHGRVEEPSPSAEPEPGSVSSAAAGLVEDQDSEAEGEHFELVREPDLPPTREEWAAFRMVERTATTLLGASKNPRLILSQWTNQFGRRSFSAQVLIGPEEEFERGTRVYSGADRMAALTPLLNELERQNTHVMNELGWDPRDDEDAAGGDRDGEGDNELVAAIRETRSAKRKRSPVEESSNSDDDDDPSTNYRDRTKRVKGLKAYSRQGGRGGVGEGQLRENPPRRRL</sequence>
<dbReference type="AlphaFoldDB" id="A0A9P4QZ58"/>
<evidence type="ECO:0000313" key="2">
    <source>
        <dbReference type="EMBL" id="KAF2733852.1"/>
    </source>
</evidence>
<feature type="region of interest" description="Disordered" evidence="1">
    <location>
        <begin position="278"/>
        <end position="373"/>
    </location>
</feature>
<dbReference type="Proteomes" id="UP000799444">
    <property type="component" value="Unassembled WGS sequence"/>
</dbReference>
<organism evidence="2 3">
    <name type="scientific">Polyplosphaeria fusca</name>
    <dbReference type="NCBI Taxonomy" id="682080"/>
    <lineage>
        <taxon>Eukaryota</taxon>
        <taxon>Fungi</taxon>
        <taxon>Dikarya</taxon>
        <taxon>Ascomycota</taxon>
        <taxon>Pezizomycotina</taxon>
        <taxon>Dothideomycetes</taxon>
        <taxon>Pleosporomycetidae</taxon>
        <taxon>Pleosporales</taxon>
        <taxon>Tetraplosphaeriaceae</taxon>
        <taxon>Polyplosphaeria</taxon>
    </lineage>
</organism>
<feature type="compositionally biased region" description="Polar residues" evidence="1">
    <location>
        <begin position="39"/>
        <end position="49"/>
    </location>
</feature>
<feature type="compositionally biased region" description="Pro residues" evidence="1">
    <location>
        <begin position="81"/>
        <end position="90"/>
    </location>
</feature>
<feature type="compositionally biased region" description="Basic and acidic residues" evidence="1">
    <location>
        <begin position="23"/>
        <end position="38"/>
    </location>
</feature>
<reference evidence="2" key="1">
    <citation type="journal article" date="2020" name="Stud. Mycol.">
        <title>101 Dothideomycetes genomes: a test case for predicting lifestyles and emergence of pathogens.</title>
        <authorList>
            <person name="Haridas S."/>
            <person name="Albert R."/>
            <person name="Binder M."/>
            <person name="Bloem J."/>
            <person name="Labutti K."/>
            <person name="Salamov A."/>
            <person name="Andreopoulos B."/>
            <person name="Baker S."/>
            <person name="Barry K."/>
            <person name="Bills G."/>
            <person name="Bluhm B."/>
            <person name="Cannon C."/>
            <person name="Castanera R."/>
            <person name="Culley D."/>
            <person name="Daum C."/>
            <person name="Ezra D."/>
            <person name="Gonzalez J."/>
            <person name="Henrissat B."/>
            <person name="Kuo A."/>
            <person name="Liang C."/>
            <person name="Lipzen A."/>
            <person name="Lutzoni F."/>
            <person name="Magnuson J."/>
            <person name="Mondo S."/>
            <person name="Nolan M."/>
            <person name="Ohm R."/>
            <person name="Pangilinan J."/>
            <person name="Park H.-J."/>
            <person name="Ramirez L."/>
            <person name="Alfaro M."/>
            <person name="Sun H."/>
            <person name="Tritt A."/>
            <person name="Yoshinaga Y."/>
            <person name="Zwiers L.-H."/>
            <person name="Turgeon B."/>
            <person name="Goodwin S."/>
            <person name="Spatafora J."/>
            <person name="Crous P."/>
            <person name="Grigoriev I."/>
        </authorList>
    </citation>
    <scope>NUCLEOTIDE SEQUENCE</scope>
    <source>
        <strain evidence="2">CBS 125425</strain>
    </source>
</reference>
<evidence type="ECO:0000313" key="3">
    <source>
        <dbReference type="Proteomes" id="UP000799444"/>
    </source>
</evidence>
<feature type="compositionally biased region" description="Low complexity" evidence="1">
    <location>
        <begin position="65"/>
        <end position="80"/>
    </location>
</feature>
<accession>A0A9P4QZ58</accession>
<comment type="caution">
    <text evidence="2">The sequence shown here is derived from an EMBL/GenBank/DDBJ whole genome shotgun (WGS) entry which is preliminary data.</text>
</comment>
<feature type="region of interest" description="Disordered" evidence="1">
    <location>
        <begin position="1"/>
        <end position="192"/>
    </location>
</feature>
<keyword evidence="3" id="KW-1185">Reference proteome</keyword>
<name>A0A9P4QZ58_9PLEO</name>
<evidence type="ECO:0000256" key="1">
    <source>
        <dbReference type="SAM" id="MobiDB-lite"/>
    </source>
</evidence>